<evidence type="ECO:0000313" key="1">
    <source>
        <dbReference type="EMBL" id="AVP40352.1"/>
    </source>
</evidence>
<protein>
    <submittedName>
        <fullName evidence="1">Uncharacterized protein</fullName>
    </submittedName>
</protein>
<proteinExistence type="predicted"/>
<accession>A0A2P1MXQ9</accession>
<dbReference type="GeneID" id="54990101"/>
<reference evidence="1 2" key="1">
    <citation type="submission" date="2018-03" db="EMBL/GenBank/DDBJ databases">
        <title>Isolation, the biological characteristics and genomics of two new strains of lysate Staphylococcus aureus phage.</title>
        <authorList>
            <person name="Jin X."/>
            <person name="Zhang C."/>
        </authorList>
    </citation>
    <scope>NUCLEOTIDE SEQUENCE [LARGE SCALE GENOMIC DNA]</scope>
</reference>
<dbReference type="Proteomes" id="UP000241797">
    <property type="component" value="Segment"/>
</dbReference>
<keyword evidence="2" id="KW-1185">Reference proteome</keyword>
<evidence type="ECO:0000313" key="2">
    <source>
        <dbReference type="Proteomes" id="UP000241797"/>
    </source>
</evidence>
<name>A0A2P1MXQ9_9CAUD</name>
<organism evidence="1 2">
    <name type="scientific">Staphylococcus phage phiSA_BS1</name>
    <dbReference type="NCBI Taxonomy" id="2126734"/>
    <lineage>
        <taxon>Viruses</taxon>
        <taxon>Duplodnaviria</taxon>
        <taxon>Heunggongvirae</taxon>
        <taxon>Uroviricota</taxon>
        <taxon>Caudoviricetes</taxon>
        <taxon>Herelleviridae</taxon>
        <taxon>Twortvirinae</taxon>
        <taxon>Baoshanvirus</taxon>
        <taxon>Baoshanvirus BS1</taxon>
    </lineage>
</organism>
<dbReference type="RefSeq" id="YP_009799612.1">
    <property type="nucleotide sequence ID" value="NC_047945.1"/>
</dbReference>
<dbReference type="EMBL" id="MH078572">
    <property type="protein sequence ID" value="AVP40352.1"/>
    <property type="molecule type" value="Genomic_DNA"/>
</dbReference>
<dbReference type="KEGG" id="vg:54990101"/>
<sequence>MKLLKQLIQVLDERGIQVNKLNVDEGVNGEYGIEINKEITIVDRGGNYALYAKDASVDKTYYISLTEVLEVLADYLSRVKEGNILKSFLGITRYEVIKHDSKDLYNLLDLERNRLLYLECKSKEYIQDKINRGHFRV</sequence>